<name>A0A1M5UNN4_9BACT</name>
<protein>
    <recommendedName>
        <fullName evidence="3">WD40-like Beta Propeller Repeat</fullName>
    </recommendedName>
</protein>
<dbReference type="RefSeq" id="WP_143165056.1">
    <property type="nucleotide sequence ID" value="NZ_FQWQ01000003.1"/>
</dbReference>
<evidence type="ECO:0008006" key="3">
    <source>
        <dbReference type="Google" id="ProtNLM"/>
    </source>
</evidence>
<organism evidence="1 2">
    <name type="scientific">Chryseolinea serpens</name>
    <dbReference type="NCBI Taxonomy" id="947013"/>
    <lineage>
        <taxon>Bacteria</taxon>
        <taxon>Pseudomonadati</taxon>
        <taxon>Bacteroidota</taxon>
        <taxon>Cytophagia</taxon>
        <taxon>Cytophagales</taxon>
        <taxon>Fulvivirgaceae</taxon>
        <taxon>Chryseolinea</taxon>
    </lineage>
</organism>
<sequence length="335" mass="35634">MDRAKTSYRTTPALCGILIAVGLCCLSSCKKDPRLDKLVLHENSLVKIRSKPEVLLDHLNNPAAPCFDGSRIIFAESGKGILYELKEGKTIPLIEGFGTDNYGGYTISVLGLTVTPDKSWLVAAAQDSGHIFLFDAATFPTTVKKGREIELQRTESTNPFGILLTKGGILVATGGTKAVYQGPWDRINPNPLKPVFEVASGVEGMAEDAQTGDVFGAVVGTGKQDGSLIRWRPEGMTIEPKTVATGFSNLVGVTALPNGLLLLLEFGEFGTSGTGKLSVLDPKDPGKTHPLISGLDAPSAMALSEDNTLLIATFGKEQEGAEGMIIQLKMESKQE</sequence>
<evidence type="ECO:0000313" key="2">
    <source>
        <dbReference type="Proteomes" id="UP000184212"/>
    </source>
</evidence>
<dbReference type="EMBL" id="FQWQ01000003">
    <property type="protein sequence ID" value="SHH64530.1"/>
    <property type="molecule type" value="Genomic_DNA"/>
</dbReference>
<accession>A0A1M5UNN4</accession>
<keyword evidence="2" id="KW-1185">Reference proteome</keyword>
<dbReference type="STRING" id="947013.SAMN04488109_4800"/>
<evidence type="ECO:0000313" key="1">
    <source>
        <dbReference type="EMBL" id="SHH64530.1"/>
    </source>
</evidence>
<dbReference type="SUPFAM" id="SSF63829">
    <property type="entry name" value="Calcium-dependent phosphotriesterase"/>
    <property type="match status" value="1"/>
</dbReference>
<dbReference type="AlphaFoldDB" id="A0A1M5UNN4"/>
<dbReference type="Proteomes" id="UP000184212">
    <property type="component" value="Unassembled WGS sequence"/>
</dbReference>
<reference evidence="1 2" key="1">
    <citation type="submission" date="2016-11" db="EMBL/GenBank/DDBJ databases">
        <authorList>
            <person name="Jaros S."/>
            <person name="Januszkiewicz K."/>
            <person name="Wedrychowicz H."/>
        </authorList>
    </citation>
    <scope>NUCLEOTIDE SEQUENCE [LARGE SCALE GENOMIC DNA]</scope>
    <source>
        <strain evidence="1 2">DSM 24574</strain>
    </source>
</reference>
<gene>
    <name evidence="1" type="ORF">SAMN04488109_4800</name>
</gene>
<proteinExistence type="predicted"/>